<dbReference type="AlphaFoldDB" id="A0A2U2XF12"/>
<keyword evidence="2" id="KW-1185">Reference proteome</keyword>
<name>A0A2U2XF12_9FLAO</name>
<accession>A0A2U2XF12</accession>
<gene>
    <name evidence="1" type="ORF">DIT68_03900</name>
</gene>
<evidence type="ECO:0000313" key="2">
    <source>
        <dbReference type="Proteomes" id="UP000245370"/>
    </source>
</evidence>
<protein>
    <submittedName>
        <fullName evidence="1">Uncharacterized protein</fullName>
    </submittedName>
</protein>
<sequence length="63" mass="7091">MNNWDWLSSKGEGMEERRVTRSAALSLPNVMRGGAEIRREGEIGRGLTLGARRRHKGNRGKEV</sequence>
<evidence type="ECO:0000313" key="1">
    <source>
        <dbReference type="EMBL" id="PWH86392.1"/>
    </source>
</evidence>
<reference evidence="1 2" key="2">
    <citation type="submission" date="2018-05" db="EMBL/GenBank/DDBJ databases">
        <authorList>
            <person name="Lanie J.A."/>
            <person name="Ng W.-L."/>
            <person name="Kazmierczak K.M."/>
            <person name="Andrzejewski T.M."/>
            <person name="Davidsen T.M."/>
            <person name="Wayne K.J."/>
            <person name="Tettelin H."/>
            <person name="Glass J.I."/>
            <person name="Rusch D."/>
            <person name="Podicherti R."/>
            <person name="Tsui H.-C.T."/>
            <person name="Winkler M.E."/>
        </authorList>
    </citation>
    <scope>NUCLEOTIDE SEQUENCE [LARGE SCALE GENOMIC DNA]</scope>
    <source>
        <strain evidence="1 2">C305</strain>
    </source>
</reference>
<comment type="caution">
    <text evidence="1">The sequence shown here is derived from an EMBL/GenBank/DDBJ whole genome shotgun (WGS) entry which is preliminary data.</text>
</comment>
<dbReference type="EMBL" id="QFRJ01000002">
    <property type="protein sequence ID" value="PWH86392.1"/>
    <property type="molecule type" value="Genomic_DNA"/>
</dbReference>
<organism evidence="1 2">
    <name type="scientific">Brumimicrobium oceani</name>
    <dbReference type="NCBI Taxonomy" id="2100725"/>
    <lineage>
        <taxon>Bacteria</taxon>
        <taxon>Pseudomonadati</taxon>
        <taxon>Bacteroidota</taxon>
        <taxon>Flavobacteriia</taxon>
        <taxon>Flavobacteriales</taxon>
        <taxon>Crocinitomicaceae</taxon>
        <taxon>Brumimicrobium</taxon>
    </lineage>
</organism>
<dbReference type="Proteomes" id="UP000245370">
    <property type="component" value="Unassembled WGS sequence"/>
</dbReference>
<proteinExistence type="predicted"/>
<reference evidence="1 2" key="1">
    <citation type="submission" date="2018-05" db="EMBL/GenBank/DDBJ databases">
        <title>Brumimicrobium oceani sp. nov., isolated from coastal sediment.</title>
        <authorList>
            <person name="Kou Y."/>
        </authorList>
    </citation>
    <scope>NUCLEOTIDE SEQUENCE [LARGE SCALE GENOMIC DNA]</scope>
    <source>
        <strain evidence="1 2">C305</strain>
    </source>
</reference>